<organism evidence="5 6">
    <name type="scientific">Paragonimus skrjabini miyazakii</name>
    <dbReference type="NCBI Taxonomy" id="59628"/>
    <lineage>
        <taxon>Eukaryota</taxon>
        <taxon>Metazoa</taxon>
        <taxon>Spiralia</taxon>
        <taxon>Lophotrochozoa</taxon>
        <taxon>Platyhelminthes</taxon>
        <taxon>Trematoda</taxon>
        <taxon>Digenea</taxon>
        <taxon>Plagiorchiida</taxon>
        <taxon>Troglotremata</taxon>
        <taxon>Troglotrematidae</taxon>
        <taxon>Paragonimus</taxon>
    </lineage>
</organism>
<evidence type="ECO:0000313" key="5">
    <source>
        <dbReference type="EMBL" id="KAF7262674.1"/>
    </source>
</evidence>
<accession>A0A8S9Z7Q4</accession>
<dbReference type="AlphaFoldDB" id="A0A8S9Z7Q4"/>
<evidence type="ECO:0000256" key="2">
    <source>
        <dbReference type="ARBA" id="ARBA00023157"/>
    </source>
</evidence>
<reference evidence="5" key="1">
    <citation type="submission" date="2019-07" db="EMBL/GenBank/DDBJ databases">
        <title>Annotation for the trematode Paragonimus miyazaki's.</title>
        <authorList>
            <person name="Choi Y.-J."/>
        </authorList>
    </citation>
    <scope>NUCLEOTIDE SEQUENCE</scope>
    <source>
        <strain evidence="5">Japan</strain>
    </source>
</reference>
<feature type="domain" description="CUB" evidence="4">
    <location>
        <begin position="4"/>
        <end position="133"/>
    </location>
</feature>
<gene>
    <name evidence="5" type="ORF">EG68_00138</name>
</gene>
<proteinExistence type="predicted"/>
<dbReference type="PANTHER" id="PTHR24251">
    <property type="entry name" value="OVOCHYMASE-RELATED"/>
    <property type="match status" value="1"/>
</dbReference>
<comment type="caution">
    <text evidence="5">The sequence shown here is derived from an EMBL/GenBank/DDBJ whole genome shotgun (WGS) entry which is preliminary data.</text>
</comment>
<feature type="non-terminal residue" evidence="5">
    <location>
        <position position="1"/>
    </location>
</feature>
<evidence type="ECO:0000256" key="3">
    <source>
        <dbReference type="PROSITE-ProRule" id="PRU00059"/>
    </source>
</evidence>
<keyword evidence="6" id="KW-1185">Reference proteome</keyword>
<sequence>SKDLNGVRKEIDWNNGARFGQLRSPNFPDRYPVNTQQQFIFKAPAGGEVDIYFSAFRLDPRSVSDCRDHTGDRVEVYMGSNVSENPWLVLCGTSLPAMLRHLKLKTEATVISFKADNLTNDVEQGFILDYVIRQGNIPSLTDNTGPKKSWSNDDETAYALQVTSNDAVFEPTRENIIKPKLRLSGKSIINR</sequence>
<dbReference type="PROSITE" id="PS01180">
    <property type="entry name" value="CUB"/>
    <property type="match status" value="1"/>
</dbReference>
<dbReference type="Pfam" id="PF00431">
    <property type="entry name" value="CUB"/>
    <property type="match status" value="1"/>
</dbReference>
<dbReference type="Gene3D" id="2.60.120.290">
    <property type="entry name" value="Spermadhesin, CUB domain"/>
    <property type="match status" value="1"/>
</dbReference>
<protein>
    <recommendedName>
        <fullName evidence="4">CUB domain-containing protein</fullName>
    </recommendedName>
</protein>
<name>A0A8S9Z7Q4_9TREM</name>
<comment type="caution">
    <text evidence="3">Lacks conserved residue(s) required for the propagation of feature annotation.</text>
</comment>
<dbReference type="Proteomes" id="UP000822476">
    <property type="component" value="Unassembled WGS sequence"/>
</dbReference>
<evidence type="ECO:0000256" key="1">
    <source>
        <dbReference type="ARBA" id="ARBA00022737"/>
    </source>
</evidence>
<evidence type="ECO:0000259" key="4">
    <source>
        <dbReference type="PROSITE" id="PS01180"/>
    </source>
</evidence>
<dbReference type="SMART" id="SM00042">
    <property type="entry name" value="CUB"/>
    <property type="match status" value="1"/>
</dbReference>
<dbReference type="InterPro" id="IPR035914">
    <property type="entry name" value="Sperma_CUB_dom_sf"/>
</dbReference>
<dbReference type="OrthoDB" id="9985152at2759"/>
<keyword evidence="1" id="KW-0677">Repeat</keyword>
<dbReference type="CDD" id="cd00041">
    <property type="entry name" value="CUB"/>
    <property type="match status" value="1"/>
</dbReference>
<keyword evidence="2" id="KW-1015">Disulfide bond</keyword>
<dbReference type="EMBL" id="JTDE01000010">
    <property type="protein sequence ID" value="KAF7262674.1"/>
    <property type="molecule type" value="Genomic_DNA"/>
</dbReference>
<evidence type="ECO:0000313" key="6">
    <source>
        <dbReference type="Proteomes" id="UP000822476"/>
    </source>
</evidence>
<dbReference type="SUPFAM" id="SSF49854">
    <property type="entry name" value="Spermadhesin, CUB domain"/>
    <property type="match status" value="1"/>
</dbReference>
<dbReference type="InterPro" id="IPR000859">
    <property type="entry name" value="CUB_dom"/>
</dbReference>